<accession>A0AAD9K461</accession>
<feature type="region of interest" description="Disordered" evidence="5">
    <location>
        <begin position="491"/>
        <end position="538"/>
    </location>
</feature>
<evidence type="ECO:0000256" key="2">
    <source>
        <dbReference type="ARBA" id="ARBA00022833"/>
    </source>
</evidence>
<sequence length="810" mass="92981">MMFGRSGSPEIWESHKRPRTSKGIQNKSTSETMDRETVLATLGYKPEKSWKTTTTTTVLLEKSELCIRCGKKVYPVEKVDVGGLYHRSCFRCKTCNVQLNLRTFHRDVDPLQPKATREIYCKAHVPLGPSGHVDAEALEIRRALDAQKHVSSHMRGTGYEHTSHYTTDALEFRHQSISTKRRKKIRRRSTLRSYKDFEKFGVFDAQSTLEELHRKEEDELYKQMAADRKRHVDKLERHIAEEKKRTVAELIAWFDKRAASEQEKTIGIRKIENFYRTQREQRIQLLMHRLTMEEQAAVARMIEKHSQEMLILIQQKEREAEKAMHFQFRESQIFDDNDEAVVSGQEYGECYSEEEEWDEDDEDESQDVTESFSEASYQVEQCENVSGVVQSEHRVGSPDITGKEVPDIFQQQNNKEHVRRQPQRIGTRDELKINKLSQQYDAEYKSQISNTGSVSSDVRNPQTYIRANEHQIKQTGGQSQAFHTSIQPQDYIISGHPQGHSSRGQPQAYHAGRPQTYQTGGQPYPAQPLTESNRGTSLSQQLLNVSPPFEYLQYGDDENGAVVVKVHAAQDAHLIDDSLRSHHYCTSPSSGKTFYDLTKSPKTRRPESKSSTAVTSRSGSVDSPRTRGSVTSSKRLNGVGKYMLFQRPEDVQDVDSSDEDQRVRSSSSLNLKHDRERNQKRGQTNGEDMKRKSKSLSHDKLRTNIDEEFLEDDPDERFHDMMKSHADRARAALRTMSLGVGDDTALSPQHLFPDPSPIAPKVAPPKTKKSTLYTNPSVFKEFDENAIKETKRDHKTFTDLVRQLSKHCEE</sequence>
<dbReference type="PROSITE" id="PS50023">
    <property type="entry name" value="LIM_DOMAIN_2"/>
    <property type="match status" value="1"/>
</dbReference>
<feature type="domain" description="LIM zinc-binding" evidence="6">
    <location>
        <begin position="64"/>
        <end position="131"/>
    </location>
</feature>
<evidence type="ECO:0000256" key="5">
    <source>
        <dbReference type="SAM" id="MobiDB-lite"/>
    </source>
</evidence>
<keyword evidence="1 4" id="KW-0479">Metal-binding</keyword>
<dbReference type="SMART" id="SM00132">
    <property type="entry name" value="LIM"/>
    <property type="match status" value="1"/>
</dbReference>
<protein>
    <recommendedName>
        <fullName evidence="6">LIM zinc-binding domain-containing protein</fullName>
    </recommendedName>
</protein>
<evidence type="ECO:0000259" key="6">
    <source>
        <dbReference type="PROSITE" id="PS50023"/>
    </source>
</evidence>
<reference evidence="7" key="1">
    <citation type="journal article" date="2023" name="Mol. Biol. Evol.">
        <title>Third-Generation Sequencing Reveals the Adaptive Role of the Epigenome in Three Deep-Sea Polychaetes.</title>
        <authorList>
            <person name="Perez M."/>
            <person name="Aroh O."/>
            <person name="Sun Y."/>
            <person name="Lan Y."/>
            <person name="Juniper S.K."/>
            <person name="Young C.R."/>
            <person name="Angers B."/>
            <person name="Qian P.Y."/>
        </authorList>
    </citation>
    <scope>NUCLEOTIDE SEQUENCE</scope>
    <source>
        <strain evidence="7">P08H-3</strain>
    </source>
</reference>
<dbReference type="AlphaFoldDB" id="A0AAD9K461"/>
<keyword evidence="3 4" id="KW-0440">LIM domain</keyword>
<keyword evidence="8" id="KW-1185">Reference proteome</keyword>
<feature type="compositionally biased region" description="Polar residues" evidence="5">
    <location>
        <begin position="22"/>
        <end position="31"/>
    </location>
</feature>
<evidence type="ECO:0000256" key="4">
    <source>
        <dbReference type="PROSITE-ProRule" id="PRU00125"/>
    </source>
</evidence>
<keyword evidence="2 4" id="KW-0862">Zinc</keyword>
<comment type="caution">
    <text evidence="7">The sequence shown here is derived from an EMBL/GenBank/DDBJ whole genome shotgun (WGS) entry which is preliminary data.</text>
</comment>
<feature type="region of interest" description="Disordered" evidence="5">
    <location>
        <begin position="1"/>
        <end position="32"/>
    </location>
</feature>
<evidence type="ECO:0000313" key="7">
    <source>
        <dbReference type="EMBL" id="KAK2164613.1"/>
    </source>
</evidence>
<evidence type="ECO:0000256" key="3">
    <source>
        <dbReference type="ARBA" id="ARBA00023038"/>
    </source>
</evidence>
<dbReference type="GO" id="GO:0046872">
    <property type="term" value="F:metal ion binding"/>
    <property type="evidence" value="ECO:0007669"/>
    <property type="project" value="UniProtKB-KW"/>
</dbReference>
<dbReference type="EMBL" id="JAODUP010000061">
    <property type="protein sequence ID" value="KAK2164613.1"/>
    <property type="molecule type" value="Genomic_DNA"/>
</dbReference>
<evidence type="ECO:0000313" key="8">
    <source>
        <dbReference type="Proteomes" id="UP001208570"/>
    </source>
</evidence>
<feature type="region of interest" description="Disordered" evidence="5">
    <location>
        <begin position="581"/>
        <end position="703"/>
    </location>
</feature>
<dbReference type="SUPFAM" id="SSF57716">
    <property type="entry name" value="Glucocorticoid receptor-like (DNA-binding domain)"/>
    <property type="match status" value="1"/>
</dbReference>
<name>A0AAD9K461_9ANNE</name>
<dbReference type="Proteomes" id="UP001208570">
    <property type="component" value="Unassembled WGS sequence"/>
</dbReference>
<proteinExistence type="predicted"/>
<evidence type="ECO:0000256" key="1">
    <source>
        <dbReference type="ARBA" id="ARBA00022723"/>
    </source>
</evidence>
<organism evidence="7 8">
    <name type="scientific">Paralvinella palmiformis</name>
    <dbReference type="NCBI Taxonomy" id="53620"/>
    <lineage>
        <taxon>Eukaryota</taxon>
        <taxon>Metazoa</taxon>
        <taxon>Spiralia</taxon>
        <taxon>Lophotrochozoa</taxon>
        <taxon>Annelida</taxon>
        <taxon>Polychaeta</taxon>
        <taxon>Sedentaria</taxon>
        <taxon>Canalipalpata</taxon>
        <taxon>Terebellida</taxon>
        <taxon>Terebelliformia</taxon>
        <taxon>Alvinellidae</taxon>
        <taxon>Paralvinella</taxon>
    </lineage>
</organism>
<dbReference type="Pfam" id="PF00412">
    <property type="entry name" value="LIM"/>
    <property type="match status" value="1"/>
</dbReference>
<dbReference type="PROSITE" id="PS00478">
    <property type="entry name" value="LIM_DOMAIN_1"/>
    <property type="match status" value="1"/>
</dbReference>
<feature type="region of interest" description="Disordered" evidence="5">
    <location>
        <begin position="751"/>
        <end position="772"/>
    </location>
</feature>
<dbReference type="InterPro" id="IPR001781">
    <property type="entry name" value="Znf_LIM"/>
</dbReference>
<feature type="compositionally biased region" description="Polar residues" evidence="5">
    <location>
        <begin position="529"/>
        <end position="538"/>
    </location>
</feature>
<dbReference type="Gene3D" id="2.10.110.10">
    <property type="entry name" value="Cysteine Rich Protein"/>
    <property type="match status" value="1"/>
</dbReference>
<feature type="compositionally biased region" description="Polar residues" evidence="5">
    <location>
        <begin position="609"/>
        <end position="635"/>
    </location>
</feature>
<dbReference type="CDD" id="cd09443">
    <property type="entry name" value="LIM_Ltd-1"/>
    <property type="match status" value="1"/>
</dbReference>
<gene>
    <name evidence="7" type="ORF">LSH36_61g07056</name>
</gene>